<feature type="region of interest" description="Disordered" evidence="1">
    <location>
        <begin position="82"/>
        <end position="101"/>
    </location>
</feature>
<proteinExistence type="predicted"/>
<gene>
    <name evidence="2" type="ORF">MNBD_PLANCTO03-1770</name>
</gene>
<dbReference type="EMBL" id="UOGK01000753">
    <property type="protein sequence ID" value="VAX42796.1"/>
    <property type="molecule type" value="Genomic_DNA"/>
</dbReference>
<accession>A0A3B1DJ69</accession>
<reference evidence="2" key="1">
    <citation type="submission" date="2018-06" db="EMBL/GenBank/DDBJ databases">
        <authorList>
            <person name="Zhirakovskaya E."/>
        </authorList>
    </citation>
    <scope>NUCLEOTIDE SEQUENCE</scope>
</reference>
<dbReference type="AlphaFoldDB" id="A0A3B1DJ69"/>
<evidence type="ECO:0000256" key="1">
    <source>
        <dbReference type="SAM" id="MobiDB-lite"/>
    </source>
</evidence>
<sequence>MFAKIVVVILALGICACSLLALRQARLQAANELAEARLRVRTIDERVSIVRAVIAGSVTPEQVEEMTRQVAMPMVPMALQEEHTADAPGAENGATLVGGGR</sequence>
<dbReference type="PROSITE" id="PS51257">
    <property type="entry name" value="PROKAR_LIPOPROTEIN"/>
    <property type="match status" value="1"/>
</dbReference>
<protein>
    <submittedName>
        <fullName evidence="2">Uncharacterized protein</fullName>
    </submittedName>
</protein>
<evidence type="ECO:0000313" key="2">
    <source>
        <dbReference type="EMBL" id="VAX42796.1"/>
    </source>
</evidence>
<organism evidence="2">
    <name type="scientific">hydrothermal vent metagenome</name>
    <dbReference type="NCBI Taxonomy" id="652676"/>
    <lineage>
        <taxon>unclassified sequences</taxon>
        <taxon>metagenomes</taxon>
        <taxon>ecological metagenomes</taxon>
    </lineage>
</organism>
<name>A0A3B1DJ69_9ZZZZ</name>